<accession>A0ABQ8FDS2</accession>
<evidence type="ECO:0000256" key="10">
    <source>
        <dbReference type="ARBA" id="ARBA00042508"/>
    </source>
</evidence>
<evidence type="ECO:0000256" key="11">
    <source>
        <dbReference type="ARBA" id="ARBA00048718"/>
    </source>
</evidence>
<comment type="subcellular location">
    <subcellularLocation>
        <location evidence="1">Nucleus</location>
    </subcellularLocation>
</comment>
<evidence type="ECO:0000256" key="9">
    <source>
        <dbReference type="ARBA" id="ARBA00039242"/>
    </source>
</evidence>
<name>A0ABQ8FDS2_9FUNG</name>
<dbReference type="SMART" id="SM01144">
    <property type="entry name" value="DTW"/>
    <property type="match status" value="1"/>
</dbReference>
<dbReference type="InterPro" id="IPR051521">
    <property type="entry name" value="tRNA_Mod/Golgi_Maint"/>
</dbReference>
<gene>
    <name evidence="13" type="ORF">BASA50_005057</name>
</gene>
<organism evidence="13 14">
    <name type="scientific">Batrachochytrium salamandrivorans</name>
    <dbReference type="NCBI Taxonomy" id="1357716"/>
    <lineage>
        <taxon>Eukaryota</taxon>
        <taxon>Fungi</taxon>
        <taxon>Fungi incertae sedis</taxon>
        <taxon>Chytridiomycota</taxon>
        <taxon>Chytridiomycota incertae sedis</taxon>
        <taxon>Chytridiomycetes</taxon>
        <taxon>Rhizophydiales</taxon>
        <taxon>Rhizophydiales incertae sedis</taxon>
        <taxon>Batrachochytrium</taxon>
    </lineage>
</organism>
<keyword evidence="3" id="KW-0808">Transferase</keyword>
<dbReference type="PANTHER" id="PTHR15627">
    <property type="entry name" value="NATURAL KILLER CELL-SPECIFIC ANTIGEN KLIP1"/>
    <property type="match status" value="1"/>
</dbReference>
<keyword evidence="14" id="KW-1185">Reference proteome</keyword>
<evidence type="ECO:0000256" key="3">
    <source>
        <dbReference type="ARBA" id="ARBA00022679"/>
    </source>
</evidence>
<evidence type="ECO:0000256" key="7">
    <source>
        <dbReference type="ARBA" id="ARBA00037050"/>
    </source>
</evidence>
<feature type="domain" description="DTW" evidence="12">
    <location>
        <begin position="35"/>
        <end position="236"/>
    </location>
</feature>
<evidence type="ECO:0000256" key="8">
    <source>
        <dbReference type="ARBA" id="ARBA00038290"/>
    </source>
</evidence>
<dbReference type="EC" id="2.5.1.25" evidence="2"/>
<evidence type="ECO:0000256" key="1">
    <source>
        <dbReference type="ARBA" id="ARBA00004123"/>
    </source>
</evidence>
<comment type="caution">
    <text evidence="13">The sequence shown here is derived from an EMBL/GenBank/DDBJ whole genome shotgun (WGS) entry which is preliminary data.</text>
</comment>
<comment type="function">
    <text evidence="7">Catalyzes the formation of 3-(3-amino-3-carboxypropyl)uridine (acp3U) at position 20 in the D-loop of several cytoplasmic tRNAs (acp3U(20)).</text>
</comment>
<keyword evidence="4" id="KW-0949">S-adenosyl-L-methionine</keyword>
<keyword evidence="5" id="KW-0819">tRNA processing</keyword>
<evidence type="ECO:0000313" key="14">
    <source>
        <dbReference type="Proteomes" id="UP001648503"/>
    </source>
</evidence>
<dbReference type="InterPro" id="IPR005636">
    <property type="entry name" value="DTW"/>
</dbReference>
<protein>
    <recommendedName>
        <fullName evidence="9">tRNA-uridine aminocarboxypropyltransferase 1</fullName>
        <ecNumber evidence="2">2.5.1.25</ecNumber>
    </recommendedName>
    <alternativeName>
        <fullName evidence="10">DTW domain-containing protein 1</fullName>
    </alternativeName>
</protein>
<dbReference type="PANTHER" id="PTHR15627:SF8">
    <property type="entry name" value="TRNA-URIDINE AMINOCARBOXYPROPYLTRANSFERASE 1"/>
    <property type="match status" value="1"/>
</dbReference>
<comment type="similarity">
    <text evidence="8">Belongs to the TDD superfamily. DTWD1 family.</text>
</comment>
<dbReference type="Pfam" id="PF03942">
    <property type="entry name" value="DTW"/>
    <property type="match status" value="1"/>
</dbReference>
<dbReference type="Proteomes" id="UP001648503">
    <property type="component" value="Unassembled WGS sequence"/>
</dbReference>
<reference evidence="13 14" key="1">
    <citation type="submission" date="2021-02" db="EMBL/GenBank/DDBJ databases">
        <title>Variation within the Batrachochytrium salamandrivorans European outbreak.</title>
        <authorList>
            <person name="Kelly M."/>
            <person name="Pasmans F."/>
            <person name="Shea T.P."/>
            <person name="Munoz J.F."/>
            <person name="Carranza S."/>
            <person name="Cuomo C.A."/>
            <person name="Martel A."/>
        </authorList>
    </citation>
    <scope>NUCLEOTIDE SEQUENCE [LARGE SCALE GENOMIC DNA]</scope>
    <source>
        <strain evidence="13 14">AMFP18/2</strain>
    </source>
</reference>
<comment type="catalytic activity">
    <reaction evidence="11">
        <text>a uridine in tRNA + S-adenosyl-L-methionine = a 3-[(3S)-3-amino-3-carboxypropyl]uridine in tRNA + S-methyl-5'-thioadenosine + H(+)</text>
        <dbReference type="Rhea" id="RHEA:62432"/>
        <dbReference type="Rhea" id="RHEA-COMP:13339"/>
        <dbReference type="Rhea" id="RHEA-COMP:16092"/>
        <dbReference type="ChEBI" id="CHEBI:15378"/>
        <dbReference type="ChEBI" id="CHEBI:17509"/>
        <dbReference type="ChEBI" id="CHEBI:59789"/>
        <dbReference type="ChEBI" id="CHEBI:65315"/>
        <dbReference type="ChEBI" id="CHEBI:82930"/>
        <dbReference type="EC" id="2.5.1.25"/>
    </reaction>
</comment>
<proteinExistence type="inferred from homology"/>
<keyword evidence="6" id="KW-0539">Nucleus</keyword>
<sequence length="264" mass="29974">MADTIVSPFDSLCVSDCAALSAADRSVCPGCKRSSKNFCPKCNLPLDHIPPKVLLPIPLDIYRHPGECHGKTTSTHAKLVSQSQVEIYVDDLSTASDSAIIKSRYPDPSRVLLLFPSATAVPLSQIEISSFDCLVVIDGTWKQAKSMTKRLSNVGFRHVKIESHETLFWRYQQFDRTFLATIEAIYWFYREYFDAYIKAGPTSESDSSVPIEYSGEYDNLLFYFKNNWELIQHFYKTNPQKSFTPRHADGANYIQYRTDDGPVL</sequence>
<evidence type="ECO:0000313" key="13">
    <source>
        <dbReference type="EMBL" id="KAH6596507.1"/>
    </source>
</evidence>
<evidence type="ECO:0000256" key="6">
    <source>
        <dbReference type="ARBA" id="ARBA00023242"/>
    </source>
</evidence>
<evidence type="ECO:0000256" key="5">
    <source>
        <dbReference type="ARBA" id="ARBA00022694"/>
    </source>
</evidence>
<evidence type="ECO:0000256" key="4">
    <source>
        <dbReference type="ARBA" id="ARBA00022691"/>
    </source>
</evidence>
<evidence type="ECO:0000256" key="2">
    <source>
        <dbReference type="ARBA" id="ARBA00012386"/>
    </source>
</evidence>
<evidence type="ECO:0000259" key="12">
    <source>
        <dbReference type="SMART" id="SM01144"/>
    </source>
</evidence>
<dbReference type="EMBL" id="JAFCIX010000221">
    <property type="protein sequence ID" value="KAH6596507.1"/>
    <property type="molecule type" value="Genomic_DNA"/>
</dbReference>